<keyword evidence="2" id="KW-0574">Periplasm</keyword>
<evidence type="ECO:0000313" key="3">
    <source>
        <dbReference type="EMBL" id="GJD53982.1"/>
    </source>
</evidence>
<dbReference type="PANTHER" id="PTHR30006:SF2">
    <property type="entry name" value="ABC TRANSPORTER SUBSTRATE-BINDING PROTEIN"/>
    <property type="match status" value="1"/>
</dbReference>
<dbReference type="PROSITE" id="PS51318">
    <property type="entry name" value="TAT"/>
    <property type="match status" value="1"/>
</dbReference>
<dbReference type="PANTHER" id="PTHR30006">
    <property type="entry name" value="THIAMINE-BINDING PERIPLASMIC PROTEIN-RELATED"/>
    <property type="match status" value="1"/>
</dbReference>
<organism evidence="3 4">
    <name type="scientific">Methylobacterium crusticola</name>
    <dbReference type="NCBI Taxonomy" id="1697972"/>
    <lineage>
        <taxon>Bacteria</taxon>
        <taxon>Pseudomonadati</taxon>
        <taxon>Pseudomonadota</taxon>
        <taxon>Alphaproteobacteria</taxon>
        <taxon>Hyphomicrobiales</taxon>
        <taxon>Methylobacteriaceae</taxon>
        <taxon>Methylobacterium</taxon>
    </lineage>
</organism>
<dbReference type="NCBIfam" id="TIGR01409">
    <property type="entry name" value="TAT_signal_seq"/>
    <property type="match status" value="1"/>
</dbReference>
<sequence length="363" mass="39110">MTTGSTRRSFIGAATGLGAAAGMGLAAPAVLSGRAWAQGRSISVGTYNGPMAEFIRTKVVPRFEADLGCKVYITEGFTLANIALLRQQKANPTYSVMMMDDAGIPIARAESLIEPLDAGRVPSLRNALPRYLINDNMGVAFSVSICSPFINSSLPAVRSYADLWDKKFRGRLLTVSPKQGTSVMVLIAAASVATGKPLKEAQYLIDKGFEKMAELKPNIMTVYDNNVSAILQVASGEADAGVVEFSKYIAPYTVKGAAVEQCFPNEGVFGGVNCMTLVKGAPDRELGEAFISRMLEPSVQKALSEEIYAAPTVRGVEVNPKIAPRIAYPETRIEELNLCMIDWSFINPKRSEIVEKLNRILGS</sequence>
<reference evidence="3" key="1">
    <citation type="journal article" date="2021" name="Front. Microbiol.">
        <title>Comprehensive Comparative Genomics and Phenotyping of Methylobacterium Species.</title>
        <authorList>
            <person name="Alessa O."/>
            <person name="Ogura Y."/>
            <person name="Fujitani Y."/>
            <person name="Takami H."/>
            <person name="Hayashi T."/>
            <person name="Sahin N."/>
            <person name="Tani A."/>
        </authorList>
    </citation>
    <scope>NUCLEOTIDE SEQUENCE</scope>
    <source>
        <strain evidence="3">KCTC 52305</strain>
    </source>
</reference>
<keyword evidence="1" id="KW-0732">Signal</keyword>
<proteinExistence type="predicted"/>
<protein>
    <recommendedName>
        <fullName evidence="5">Extracellular solute-binding protein</fullName>
    </recommendedName>
</protein>
<keyword evidence="4" id="KW-1185">Reference proteome</keyword>
<dbReference type="SUPFAM" id="SSF53850">
    <property type="entry name" value="Periplasmic binding protein-like II"/>
    <property type="match status" value="1"/>
</dbReference>
<dbReference type="InterPro" id="IPR006059">
    <property type="entry name" value="SBP"/>
</dbReference>
<evidence type="ECO:0000256" key="1">
    <source>
        <dbReference type="ARBA" id="ARBA00022729"/>
    </source>
</evidence>
<dbReference type="RefSeq" id="WP_128564352.1">
    <property type="nucleotide sequence ID" value="NZ_BPQH01000044.1"/>
</dbReference>
<name>A0ABQ4R8C2_9HYPH</name>
<dbReference type="Gene3D" id="3.40.190.10">
    <property type="entry name" value="Periplasmic binding protein-like II"/>
    <property type="match status" value="2"/>
</dbReference>
<reference evidence="3" key="2">
    <citation type="submission" date="2021-08" db="EMBL/GenBank/DDBJ databases">
        <authorList>
            <person name="Tani A."/>
            <person name="Ola A."/>
            <person name="Ogura Y."/>
            <person name="Katsura K."/>
            <person name="Hayashi T."/>
        </authorList>
    </citation>
    <scope>NUCLEOTIDE SEQUENCE</scope>
    <source>
        <strain evidence="3">KCTC 52305</strain>
    </source>
</reference>
<gene>
    <name evidence="3" type="ORF">OPKNFCMD_6762</name>
</gene>
<comment type="caution">
    <text evidence="3">The sequence shown here is derived from an EMBL/GenBank/DDBJ whole genome shotgun (WGS) entry which is preliminary data.</text>
</comment>
<accession>A0ABQ4R8C2</accession>
<dbReference type="EMBL" id="BPQH01000044">
    <property type="protein sequence ID" value="GJD53982.1"/>
    <property type="molecule type" value="Genomic_DNA"/>
</dbReference>
<evidence type="ECO:0000256" key="2">
    <source>
        <dbReference type="ARBA" id="ARBA00022764"/>
    </source>
</evidence>
<evidence type="ECO:0000313" key="4">
    <source>
        <dbReference type="Proteomes" id="UP001055167"/>
    </source>
</evidence>
<dbReference type="Proteomes" id="UP001055167">
    <property type="component" value="Unassembled WGS sequence"/>
</dbReference>
<dbReference type="Pfam" id="PF13416">
    <property type="entry name" value="SBP_bac_8"/>
    <property type="match status" value="1"/>
</dbReference>
<dbReference type="InterPro" id="IPR019546">
    <property type="entry name" value="TAT_signal_bac_arc"/>
</dbReference>
<dbReference type="InterPro" id="IPR006311">
    <property type="entry name" value="TAT_signal"/>
</dbReference>
<evidence type="ECO:0008006" key="5">
    <source>
        <dbReference type="Google" id="ProtNLM"/>
    </source>
</evidence>